<keyword evidence="10" id="KW-1185">Reference proteome</keyword>
<accession>A0A553PMF4</accession>
<dbReference type="STRING" id="6832.A0A553PMF4"/>
<evidence type="ECO:0000313" key="10">
    <source>
        <dbReference type="Proteomes" id="UP000318571"/>
    </source>
</evidence>
<comment type="domain">
    <text evidence="7">The DHHC domain is required for palmitoyltransferase activity.</text>
</comment>
<dbReference type="InterPro" id="IPR001594">
    <property type="entry name" value="Palmitoyltrfase_DHHC"/>
</dbReference>
<dbReference type="GO" id="GO:0019706">
    <property type="term" value="F:protein-cysteine S-palmitoyltransferase activity"/>
    <property type="evidence" value="ECO:0007669"/>
    <property type="project" value="UniProtKB-EC"/>
</dbReference>
<keyword evidence="6 7" id="KW-0012">Acyltransferase</keyword>
<feature type="non-terminal residue" evidence="9">
    <location>
        <position position="366"/>
    </location>
</feature>
<keyword evidence="5 7" id="KW-0472">Membrane</keyword>
<comment type="catalytic activity">
    <reaction evidence="7">
        <text>L-cysteinyl-[protein] + hexadecanoyl-CoA = S-hexadecanoyl-L-cysteinyl-[protein] + CoA</text>
        <dbReference type="Rhea" id="RHEA:36683"/>
        <dbReference type="Rhea" id="RHEA-COMP:10131"/>
        <dbReference type="Rhea" id="RHEA-COMP:11032"/>
        <dbReference type="ChEBI" id="CHEBI:29950"/>
        <dbReference type="ChEBI" id="CHEBI:57287"/>
        <dbReference type="ChEBI" id="CHEBI:57379"/>
        <dbReference type="ChEBI" id="CHEBI:74151"/>
        <dbReference type="EC" id="2.3.1.225"/>
    </reaction>
</comment>
<evidence type="ECO:0000313" key="9">
    <source>
        <dbReference type="EMBL" id="TRY78864.1"/>
    </source>
</evidence>
<keyword evidence="3 7" id="KW-0812">Transmembrane</keyword>
<sequence>MALSRVLHWGPMAALVIIFWVSLATVACNSMYWPSHSSWGGLVNLTAFLMISSSTLYHFMSALLVGPGHVPKGWEPQEESDKEMLQFCHTCVAYKAPRSHHCRKCGKCIQKMDHHCPWINNCVGHQNHGFFVGFLLSAVLGCAHASWILSMSIYYGLHRSWFAHHGLGHEPKVVLTLFTLIVFIFALGMAIGVVLAVGALLFFQIRSIVRNQTGIEDWIMEKAAYRLRGTSKTLLNPYDLGLSNNFGLVLNLSCRPKCDGIDWPLRDGAHKFDLTHEQILQKRDKRLRTREYRIRLSYSGSWCPFWSMGFRVACQPPCADEPRIPLDIGDVVFVTRWKKHWLYGDKAQQSLTTNVRIRGWFPRKCA</sequence>
<dbReference type="EC" id="2.3.1.225" evidence="7"/>
<evidence type="ECO:0000256" key="5">
    <source>
        <dbReference type="ARBA" id="ARBA00023136"/>
    </source>
</evidence>
<dbReference type="GO" id="GO:0016020">
    <property type="term" value="C:membrane"/>
    <property type="evidence" value="ECO:0007669"/>
    <property type="project" value="UniProtKB-SubCell"/>
</dbReference>
<keyword evidence="2 7" id="KW-0808">Transferase</keyword>
<evidence type="ECO:0000256" key="6">
    <source>
        <dbReference type="ARBA" id="ARBA00023315"/>
    </source>
</evidence>
<gene>
    <name evidence="9" type="ORF">TCAL_13688</name>
</gene>
<dbReference type="PROSITE" id="PS50216">
    <property type="entry name" value="DHHC"/>
    <property type="match status" value="1"/>
</dbReference>
<proteinExistence type="inferred from homology"/>
<comment type="caution">
    <text evidence="9">The sequence shown here is derived from an EMBL/GenBank/DDBJ whole genome shotgun (WGS) entry which is preliminary data.</text>
</comment>
<evidence type="ECO:0000256" key="7">
    <source>
        <dbReference type="RuleBase" id="RU079119"/>
    </source>
</evidence>
<dbReference type="PANTHER" id="PTHR12246">
    <property type="entry name" value="PALMITOYLTRANSFERASE ZDHHC16"/>
    <property type="match status" value="1"/>
</dbReference>
<feature type="domain" description="Palmitoyltransferase DHHC" evidence="8">
    <location>
        <begin position="84"/>
        <end position="218"/>
    </location>
</feature>
<evidence type="ECO:0000256" key="1">
    <source>
        <dbReference type="ARBA" id="ARBA00004141"/>
    </source>
</evidence>
<evidence type="ECO:0000259" key="8">
    <source>
        <dbReference type="Pfam" id="PF01529"/>
    </source>
</evidence>
<comment type="subcellular location">
    <subcellularLocation>
        <location evidence="1">Membrane</location>
        <topology evidence="1">Multi-pass membrane protein</topology>
    </subcellularLocation>
</comment>
<dbReference type="PROSITE" id="PS51257">
    <property type="entry name" value="PROKAR_LIPOPROTEIN"/>
    <property type="match status" value="1"/>
</dbReference>
<dbReference type="InterPro" id="IPR039859">
    <property type="entry name" value="PFA4/ZDH16/20/ERF2-like"/>
</dbReference>
<evidence type="ECO:0000256" key="2">
    <source>
        <dbReference type="ARBA" id="ARBA00022679"/>
    </source>
</evidence>
<name>A0A553PMF4_TIGCA</name>
<feature type="transmembrane region" description="Helical" evidence="7">
    <location>
        <begin position="130"/>
        <end position="157"/>
    </location>
</feature>
<reference evidence="9 10" key="1">
    <citation type="journal article" date="2018" name="Nat. Ecol. Evol.">
        <title>Genomic signatures of mitonuclear coevolution across populations of Tigriopus californicus.</title>
        <authorList>
            <person name="Barreto F.S."/>
            <person name="Watson E.T."/>
            <person name="Lima T.G."/>
            <person name="Willett C.S."/>
            <person name="Edmands S."/>
            <person name="Li W."/>
            <person name="Burton R.S."/>
        </authorList>
    </citation>
    <scope>NUCLEOTIDE SEQUENCE [LARGE SCALE GENOMIC DNA]</scope>
    <source>
        <strain evidence="9 10">San Diego</strain>
    </source>
</reference>
<dbReference type="Pfam" id="PF01529">
    <property type="entry name" value="DHHC"/>
    <property type="match status" value="1"/>
</dbReference>
<keyword evidence="4 7" id="KW-1133">Transmembrane helix</keyword>
<dbReference type="EMBL" id="VCGU01000003">
    <property type="protein sequence ID" value="TRY78864.1"/>
    <property type="molecule type" value="Genomic_DNA"/>
</dbReference>
<comment type="similarity">
    <text evidence="7">Belongs to the DHHC palmitoyltransferase family.</text>
</comment>
<feature type="transmembrane region" description="Helical" evidence="7">
    <location>
        <begin position="45"/>
        <end position="65"/>
    </location>
</feature>
<dbReference type="Proteomes" id="UP000318571">
    <property type="component" value="Chromosome 11"/>
</dbReference>
<feature type="transmembrane region" description="Helical" evidence="7">
    <location>
        <begin position="177"/>
        <end position="203"/>
    </location>
</feature>
<evidence type="ECO:0000256" key="4">
    <source>
        <dbReference type="ARBA" id="ARBA00022989"/>
    </source>
</evidence>
<organism evidence="9 10">
    <name type="scientific">Tigriopus californicus</name>
    <name type="common">Marine copepod</name>
    <dbReference type="NCBI Taxonomy" id="6832"/>
    <lineage>
        <taxon>Eukaryota</taxon>
        <taxon>Metazoa</taxon>
        <taxon>Ecdysozoa</taxon>
        <taxon>Arthropoda</taxon>
        <taxon>Crustacea</taxon>
        <taxon>Multicrustacea</taxon>
        <taxon>Hexanauplia</taxon>
        <taxon>Copepoda</taxon>
        <taxon>Harpacticoida</taxon>
        <taxon>Harpacticidae</taxon>
        <taxon>Tigriopus</taxon>
    </lineage>
</organism>
<dbReference type="AlphaFoldDB" id="A0A553PMF4"/>
<feature type="transmembrane region" description="Helical" evidence="7">
    <location>
        <begin position="12"/>
        <end position="33"/>
    </location>
</feature>
<protein>
    <recommendedName>
        <fullName evidence="7">Palmitoyltransferase</fullName>
        <ecNumber evidence="7">2.3.1.225</ecNumber>
    </recommendedName>
</protein>
<evidence type="ECO:0000256" key="3">
    <source>
        <dbReference type="ARBA" id="ARBA00022692"/>
    </source>
</evidence>
<dbReference type="OMA" id="GCIHAAI"/>